<dbReference type="EMBL" id="ABCB02000009">
    <property type="protein sequence ID" value="EDO63000.1"/>
    <property type="molecule type" value="Genomic_DNA"/>
</dbReference>
<dbReference type="Proteomes" id="UP000003490">
    <property type="component" value="Unassembled WGS sequence"/>
</dbReference>
<comment type="caution">
    <text evidence="1">The sequence shown here is derived from an EMBL/GenBank/DDBJ whole genome shotgun (WGS) entry which is preliminary data.</text>
</comment>
<dbReference type="AlphaFoldDB" id="A7VNT9"/>
<sequence>MDNLGYKVKTFFELRPIPFSHKEPTAPIVCAFIFL</sequence>
<name>A7VNT9_9FIRM</name>
<reference evidence="1 2" key="2">
    <citation type="submission" date="2007-08" db="EMBL/GenBank/DDBJ databases">
        <authorList>
            <person name="Fulton L."/>
            <person name="Clifton S."/>
            <person name="Fulton B."/>
            <person name="Xu J."/>
            <person name="Minx P."/>
            <person name="Pepin K.H."/>
            <person name="Johnson M."/>
            <person name="Thiruvilangam P."/>
            <person name="Bhonagiri V."/>
            <person name="Nash W.E."/>
            <person name="Wang C."/>
            <person name="Mardis E.R."/>
            <person name="Wilson R.K."/>
        </authorList>
    </citation>
    <scope>NUCLEOTIDE SEQUENCE [LARGE SCALE GENOMIC DNA]</scope>
    <source>
        <strain evidence="1 2">DSM 753</strain>
    </source>
</reference>
<dbReference type="HOGENOM" id="CLU_3364300_0_0_9"/>
<evidence type="ECO:0000313" key="1">
    <source>
        <dbReference type="EMBL" id="EDO63000.1"/>
    </source>
</evidence>
<accession>A7VNT9</accession>
<protein>
    <submittedName>
        <fullName evidence="1">Uncharacterized protein</fullName>
    </submittedName>
</protein>
<gene>
    <name evidence="1" type="ORF">CLOLEP_00216</name>
</gene>
<proteinExistence type="predicted"/>
<reference evidence="1 2" key="1">
    <citation type="submission" date="2007-08" db="EMBL/GenBank/DDBJ databases">
        <title>Draft genome sequence of Clostridium leptum (DSM 753).</title>
        <authorList>
            <person name="Sudarsanam P."/>
            <person name="Ley R."/>
            <person name="Guruge J."/>
            <person name="Turnbaugh P.J."/>
            <person name="Mahowald M."/>
            <person name="Liep D."/>
            <person name="Gordon J."/>
        </authorList>
    </citation>
    <scope>NUCLEOTIDE SEQUENCE [LARGE SCALE GENOMIC DNA]</scope>
    <source>
        <strain evidence="1 2">DSM 753</strain>
    </source>
</reference>
<organism evidence="1 2">
    <name type="scientific">[Clostridium] leptum DSM 753</name>
    <dbReference type="NCBI Taxonomy" id="428125"/>
    <lineage>
        <taxon>Bacteria</taxon>
        <taxon>Bacillati</taxon>
        <taxon>Bacillota</taxon>
        <taxon>Clostridia</taxon>
        <taxon>Eubacteriales</taxon>
        <taxon>Oscillospiraceae</taxon>
        <taxon>Oscillospiraceae incertae sedis</taxon>
    </lineage>
</organism>
<evidence type="ECO:0000313" key="2">
    <source>
        <dbReference type="Proteomes" id="UP000003490"/>
    </source>
</evidence>